<dbReference type="PANTHER" id="PTHR22952:SF392">
    <property type="entry name" value="BZIP TRANSCRIPTION FACTOR 12"/>
    <property type="match status" value="1"/>
</dbReference>
<evidence type="ECO:0000256" key="8">
    <source>
        <dbReference type="SAM" id="MobiDB-lite"/>
    </source>
</evidence>
<sequence length="257" mass="28340">MNLQPAAELQSSSSDGDPPKSFGSISMDDLILDMCSANVPSAPSPQYAGSGEASAAPVKGGEFKTTDEVWREITTGRQACGAGRVPALVIESESKEAREITLEDFLARAGAAMEDEVKNSSRVLSVDPNTTDQFVQQQQQLIVENPVPGFPNGMEILPAGGGRGRRRPMLDPEDRITMQRQKRMIKNRESAARSRERKQAYTAELESAVHQLEQENEQLLIEQELRNIERLKKLLGTVALVTAKREPLRKLRRINSS</sequence>
<comment type="caution">
    <text evidence="10">The sequence shown here is derived from an EMBL/GenBank/DDBJ whole genome shotgun (WGS) entry which is preliminary data.</text>
</comment>
<dbReference type="GO" id="GO:0003677">
    <property type="term" value="F:DNA binding"/>
    <property type="evidence" value="ECO:0007669"/>
    <property type="project" value="UniProtKB-KW"/>
</dbReference>
<evidence type="ECO:0000256" key="4">
    <source>
        <dbReference type="ARBA" id="ARBA00023125"/>
    </source>
</evidence>
<keyword evidence="2" id="KW-0938">Abscisic acid signaling pathway</keyword>
<protein>
    <submittedName>
        <fullName evidence="10">G-box-binding factor 4</fullName>
    </submittedName>
</protein>
<dbReference type="AlphaFoldDB" id="A0AAP0B546"/>
<feature type="coiled-coil region" evidence="7">
    <location>
        <begin position="195"/>
        <end position="234"/>
    </location>
</feature>
<keyword evidence="4" id="KW-0238">DNA-binding</keyword>
<dbReference type="InterPro" id="IPR046347">
    <property type="entry name" value="bZIP_sf"/>
</dbReference>
<keyword evidence="7" id="KW-0175">Coiled coil</keyword>
<evidence type="ECO:0000256" key="3">
    <source>
        <dbReference type="ARBA" id="ARBA00023015"/>
    </source>
</evidence>
<evidence type="ECO:0000256" key="1">
    <source>
        <dbReference type="ARBA" id="ARBA00004123"/>
    </source>
</evidence>
<keyword evidence="11" id="KW-1185">Reference proteome</keyword>
<evidence type="ECO:0000256" key="5">
    <source>
        <dbReference type="ARBA" id="ARBA00023163"/>
    </source>
</evidence>
<evidence type="ECO:0000313" key="10">
    <source>
        <dbReference type="EMBL" id="KAK8928260.1"/>
    </source>
</evidence>
<comment type="subcellular location">
    <subcellularLocation>
        <location evidence="1">Nucleus</location>
    </subcellularLocation>
</comment>
<dbReference type="GO" id="GO:0009738">
    <property type="term" value="P:abscisic acid-activated signaling pathway"/>
    <property type="evidence" value="ECO:0007669"/>
    <property type="project" value="UniProtKB-KW"/>
</dbReference>
<name>A0AAP0B546_9ASPA</name>
<dbReference type="Gene3D" id="1.20.5.170">
    <property type="match status" value="1"/>
</dbReference>
<dbReference type="PROSITE" id="PS50217">
    <property type="entry name" value="BZIP"/>
    <property type="match status" value="1"/>
</dbReference>
<dbReference type="SMART" id="SM00338">
    <property type="entry name" value="BRLZ"/>
    <property type="match status" value="1"/>
</dbReference>
<dbReference type="Pfam" id="PF00170">
    <property type="entry name" value="bZIP_1"/>
    <property type="match status" value="1"/>
</dbReference>
<dbReference type="Proteomes" id="UP001418222">
    <property type="component" value="Unassembled WGS sequence"/>
</dbReference>
<evidence type="ECO:0000259" key="9">
    <source>
        <dbReference type="PROSITE" id="PS50217"/>
    </source>
</evidence>
<dbReference type="InterPro" id="IPR043452">
    <property type="entry name" value="BZIP46-like"/>
</dbReference>
<dbReference type="GO" id="GO:0003700">
    <property type="term" value="F:DNA-binding transcription factor activity"/>
    <property type="evidence" value="ECO:0007669"/>
    <property type="project" value="InterPro"/>
</dbReference>
<evidence type="ECO:0000313" key="11">
    <source>
        <dbReference type="Proteomes" id="UP001418222"/>
    </source>
</evidence>
<keyword evidence="3" id="KW-0805">Transcription regulation</keyword>
<feature type="region of interest" description="Disordered" evidence="8">
    <location>
        <begin position="1"/>
        <end position="60"/>
    </location>
</feature>
<dbReference type="SUPFAM" id="SSF57959">
    <property type="entry name" value="Leucine zipper domain"/>
    <property type="match status" value="1"/>
</dbReference>
<dbReference type="CDD" id="cd14707">
    <property type="entry name" value="bZIP_plant_BZIP46"/>
    <property type="match status" value="1"/>
</dbReference>
<keyword evidence="5" id="KW-0804">Transcription</keyword>
<feature type="domain" description="BZIP" evidence="9">
    <location>
        <begin position="177"/>
        <end position="222"/>
    </location>
</feature>
<accession>A0AAP0B546</accession>
<evidence type="ECO:0000256" key="2">
    <source>
        <dbReference type="ARBA" id="ARBA00022682"/>
    </source>
</evidence>
<evidence type="ECO:0000256" key="6">
    <source>
        <dbReference type="ARBA" id="ARBA00023242"/>
    </source>
</evidence>
<dbReference type="InterPro" id="IPR004827">
    <property type="entry name" value="bZIP"/>
</dbReference>
<dbReference type="PANTHER" id="PTHR22952">
    <property type="entry name" value="CAMP-RESPONSE ELEMENT BINDING PROTEIN-RELATED"/>
    <property type="match status" value="1"/>
</dbReference>
<organism evidence="10 11">
    <name type="scientific">Platanthera zijinensis</name>
    <dbReference type="NCBI Taxonomy" id="2320716"/>
    <lineage>
        <taxon>Eukaryota</taxon>
        <taxon>Viridiplantae</taxon>
        <taxon>Streptophyta</taxon>
        <taxon>Embryophyta</taxon>
        <taxon>Tracheophyta</taxon>
        <taxon>Spermatophyta</taxon>
        <taxon>Magnoliopsida</taxon>
        <taxon>Liliopsida</taxon>
        <taxon>Asparagales</taxon>
        <taxon>Orchidaceae</taxon>
        <taxon>Orchidoideae</taxon>
        <taxon>Orchideae</taxon>
        <taxon>Orchidinae</taxon>
        <taxon>Platanthera</taxon>
    </lineage>
</organism>
<dbReference type="PROSITE" id="PS00036">
    <property type="entry name" value="BZIP_BASIC"/>
    <property type="match status" value="1"/>
</dbReference>
<dbReference type="GO" id="GO:0005634">
    <property type="term" value="C:nucleus"/>
    <property type="evidence" value="ECO:0007669"/>
    <property type="project" value="UniProtKB-SubCell"/>
</dbReference>
<dbReference type="FunFam" id="1.20.5.170:FF:000036">
    <property type="entry name" value="ABSCISIC ACID-INSENSITIVE 5-like protein 2"/>
    <property type="match status" value="1"/>
</dbReference>
<feature type="compositionally biased region" description="Polar residues" evidence="8">
    <location>
        <begin position="1"/>
        <end position="15"/>
    </location>
</feature>
<dbReference type="GO" id="GO:0045893">
    <property type="term" value="P:positive regulation of DNA-templated transcription"/>
    <property type="evidence" value="ECO:0007669"/>
    <property type="project" value="InterPro"/>
</dbReference>
<evidence type="ECO:0000256" key="7">
    <source>
        <dbReference type="SAM" id="Coils"/>
    </source>
</evidence>
<gene>
    <name evidence="10" type="primary">GBF4</name>
    <name evidence="10" type="ORF">KSP39_PZI017974</name>
</gene>
<keyword evidence="6" id="KW-0539">Nucleus</keyword>
<reference evidence="10 11" key="1">
    <citation type="journal article" date="2022" name="Nat. Plants">
        <title>Genomes of leafy and leafless Platanthera orchids illuminate the evolution of mycoheterotrophy.</title>
        <authorList>
            <person name="Li M.H."/>
            <person name="Liu K.W."/>
            <person name="Li Z."/>
            <person name="Lu H.C."/>
            <person name="Ye Q.L."/>
            <person name="Zhang D."/>
            <person name="Wang J.Y."/>
            <person name="Li Y.F."/>
            <person name="Zhong Z.M."/>
            <person name="Liu X."/>
            <person name="Yu X."/>
            <person name="Liu D.K."/>
            <person name="Tu X.D."/>
            <person name="Liu B."/>
            <person name="Hao Y."/>
            <person name="Liao X.Y."/>
            <person name="Jiang Y.T."/>
            <person name="Sun W.H."/>
            <person name="Chen J."/>
            <person name="Chen Y.Q."/>
            <person name="Ai Y."/>
            <person name="Zhai J.W."/>
            <person name="Wu S.S."/>
            <person name="Zhou Z."/>
            <person name="Hsiao Y.Y."/>
            <person name="Wu W.L."/>
            <person name="Chen Y.Y."/>
            <person name="Lin Y.F."/>
            <person name="Hsu J.L."/>
            <person name="Li C.Y."/>
            <person name="Wang Z.W."/>
            <person name="Zhao X."/>
            <person name="Zhong W.Y."/>
            <person name="Ma X.K."/>
            <person name="Ma L."/>
            <person name="Huang J."/>
            <person name="Chen G.Z."/>
            <person name="Huang M.Z."/>
            <person name="Huang L."/>
            <person name="Peng D.H."/>
            <person name="Luo Y.B."/>
            <person name="Zou S.Q."/>
            <person name="Chen S.P."/>
            <person name="Lan S."/>
            <person name="Tsai W.C."/>
            <person name="Van de Peer Y."/>
            <person name="Liu Z.J."/>
        </authorList>
    </citation>
    <scope>NUCLEOTIDE SEQUENCE [LARGE SCALE GENOMIC DNA]</scope>
    <source>
        <strain evidence="10">Lor287</strain>
    </source>
</reference>
<proteinExistence type="predicted"/>
<dbReference type="EMBL" id="JBBWWQ010000015">
    <property type="protein sequence ID" value="KAK8928260.1"/>
    <property type="molecule type" value="Genomic_DNA"/>
</dbReference>